<organism evidence="1 2">
    <name type="scientific">Spiroplasma corruscae</name>
    <dbReference type="NCBI Taxonomy" id="216934"/>
    <lineage>
        <taxon>Bacteria</taxon>
        <taxon>Bacillati</taxon>
        <taxon>Mycoplasmatota</taxon>
        <taxon>Mollicutes</taxon>
        <taxon>Entomoplasmatales</taxon>
        <taxon>Spiroplasmataceae</taxon>
        <taxon>Spiroplasma</taxon>
    </lineage>
</organism>
<sequence length="121" mass="13690">MRKLLKLFSWIILSSYSITVVSCEIISNERQTKVYLDMVNINNVKSGIEKSEVEKSINLDITSLFNRLSISIPELNTDYLISYSDNAFTSDNKSIVNSKVYITAVSSSELLLGKTEVRVEE</sequence>
<dbReference type="RefSeq" id="WP_094049062.1">
    <property type="nucleotide sequence ID" value="NZ_CP022535.1"/>
</dbReference>
<keyword evidence="2" id="KW-1185">Reference proteome</keyword>
<gene>
    <name evidence="1" type="ORF">SCORR_v1c06110</name>
</gene>
<evidence type="ECO:0000313" key="1">
    <source>
        <dbReference type="EMBL" id="ASP28383.1"/>
    </source>
</evidence>
<proteinExistence type="predicted"/>
<evidence type="ECO:0008006" key="3">
    <source>
        <dbReference type="Google" id="ProtNLM"/>
    </source>
</evidence>
<dbReference type="OrthoDB" id="9881459at2"/>
<evidence type="ECO:0000313" key="2">
    <source>
        <dbReference type="Proteomes" id="UP000203229"/>
    </source>
</evidence>
<dbReference type="KEGG" id="scou:SCORR_v1c06110"/>
<dbReference type="AlphaFoldDB" id="A0A222EQ60"/>
<accession>A0A222EQ60</accession>
<protein>
    <recommendedName>
        <fullName evidence="3">Lipoprotein</fullName>
    </recommendedName>
</protein>
<reference evidence="1 2" key="1">
    <citation type="submission" date="2017-07" db="EMBL/GenBank/DDBJ databases">
        <title>Complete genome sequence of Spiroplasma corruscae EC-1 (DSM 19793).</title>
        <authorList>
            <person name="Tsai Y.-M."/>
            <person name="Lo W.-S."/>
            <person name="Kuo C.-H."/>
        </authorList>
    </citation>
    <scope>NUCLEOTIDE SEQUENCE [LARGE SCALE GENOMIC DNA]</scope>
    <source>
        <strain evidence="1 2">EC-1</strain>
    </source>
</reference>
<dbReference type="PROSITE" id="PS51257">
    <property type="entry name" value="PROKAR_LIPOPROTEIN"/>
    <property type="match status" value="1"/>
</dbReference>
<dbReference type="Proteomes" id="UP000203229">
    <property type="component" value="Chromosome"/>
</dbReference>
<dbReference type="EMBL" id="CP022535">
    <property type="protein sequence ID" value="ASP28383.1"/>
    <property type="molecule type" value="Genomic_DNA"/>
</dbReference>
<name>A0A222EQ60_9MOLU</name>